<dbReference type="AlphaFoldDB" id="A0AAD9QXM7"/>
<protein>
    <submittedName>
        <fullName evidence="1">Uncharacterized protein</fullName>
    </submittedName>
</protein>
<reference evidence="1" key="2">
    <citation type="journal article" date="2023" name="Science">
        <title>Genomic signatures of disease resistance in endangered staghorn corals.</title>
        <authorList>
            <person name="Vollmer S.V."/>
            <person name="Selwyn J.D."/>
            <person name="Despard B.A."/>
            <person name="Roesel C.L."/>
        </authorList>
    </citation>
    <scope>NUCLEOTIDE SEQUENCE</scope>
    <source>
        <strain evidence="1">K2</strain>
    </source>
</reference>
<dbReference type="SUPFAM" id="SSF47823">
    <property type="entry name" value="lambda integrase-like, N-terminal domain"/>
    <property type="match status" value="1"/>
</dbReference>
<name>A0AAD9QXM7_ACRCE</name>
<sequence>MTYISALSFPHRLAGWPDPTKSEMVKFSLRGYRKLYPSQDPRLPITLPILERIITAFNEVFSVCYQRKLIQAMYALAFLAALRVGEITGGLGQQAKNVITIDQFFFVRDELNNIVAVK</sequence>
<proteinExistence type="predicted"/>
<comment type="caution">
    <text evidence="1">The sequence shown here is derived from an EMBL/GenBank/DDBJ whole genome shotgun (WGS) entry which is preliminary data.</text>
</comment>
<gene>
    <name evidence="1" type="ORF">P5673_007084</name>
</gene>
<keyword evidence="2" id="KW-1185">Reference proteome</keyword>
<evidence type="ECO:0000313" key="1">
    <source>
        <dbReference type="EMBL" id="KAK2568971.1"/>
    </source>
</evidence>
<accession>A0AAD9QXM7</accession>
<dbReference type="Proteomes" id="UP001249851">
    <property type="component" value="Unassembled WGS sequence"/>
</dbReference>
<organism evidence="1 2">
    <name type="scientific">Acropora cervicornis</name>
    <name type="common">Staghorn coral</name>
    <dbReference type="NCBI Taxonomy" id="6130"/>
    <lineage>
        <taxon>Eukaryota</taxon>
        <taxon>Metazoa</taxon>
        <taxon>Cnidaria</taxon>
        <taxon>Anthozoa</taxon>
        <taxon>Hexacorallia</taxon>
        <taxon>Scleractinia</taxon>
        <taxon>Astrocoeniina</taxon>
        <taxon>Acroporidae</taxon>
        <taxon>Acropora</taxon>
    </lineage>
</organism>
<dbReference type="EMBL" id="JARQWQ010000011">
    <property type="protein sequence ID" value="KAK2568971.1"/>
    <property type="molecule type" value="Genomic_DNA"/>
</dbReference>
<evidence type="ECO:0000313" key="2">
    <source>
        <dbReference type="Proteomes" id="UP001249851"/>
    </source>
</evidence>
<reference evidence="1" key="1">
    <citation type="journal article" date="2023" name="G3 (Bethesda)">
        <title>Whole genome assembly and annotation of the endangered Caribbean coral Acropora cervicornis.</title>
        <authorList>
            <person name="Selwyn J.D."/>
            <person name="Vollmer S.V."/>
        </authorList>
    </citation>
    <scope>NUCLEOTIDE SEQUENCE</scope>
    <source>
        <strain evidence="1">K2</strain>
    </source>
</reference>